<dbReference type="InterPro" id="IPR041588">
    <property type="entry name" value="Integrase_H2C2"/>
</dbReference>
<name>A0A7J6N284_PERCH</name>
<evidence type="ECO:0000313" key="5">
    <source>
        <dbReference type="EMBL" id="KAF4678009.1"/>
    </source>
</evidence>
<dbReference type="Gene3D" id="4.10.1000.10">
    <property type="entry name" value="Zinc finger, CCCH-type"/>
    <property type="match status" value="1"/>
</dbReference>
<evidence type="ECO:0000256" key="2">
    <source>
        <dbReference type="SAM" id="MobiDB-lite"/>
    </source>
</evidence>
<evidence type="ECO:0000256" key="1">
    <source>
        <dbReference type="PROSITE-ProRule" id="PRU00723"/>
    </source>
</evidence>
<keyword evidence="1" id="KW-0479">Metal-binding</keyword>
<dbReference type="GO" id="GO:0003676">
    <property type="term" value="F:nucleic acid binding"/>
    <property type="evidence" value="ECO:0007669"/>
    <property type="project" value="InterPro"/>
</dbReference>
<evidence type="ECO:0000313" key="6">
    <source>
        <dbReference type="Proteomes" id="UP000591131"/>
    </source>
</evidence>
<dbReference type="Pfam" id="PF17921">
    <property type="entry name" value="Integrase_H2C2"/>
    <property type="match status" value="1"/>
</dbReference>
<keyword evidence="6" id="KW-1185">Reference proteome</keyword>
<dbReference type="Proteomes" id="UP000591131">
    <property type="component" value="Unassembled WGS sequence"/>
</dbReference>
<feature type="region of interest" description="Disordered" evidence="2">
    <location>
        <begin position="1443"/>
        <end position="1468"/>
    </location>
</feature>
<dbReference type="GO" id="GO:0015074">
    <property type="term" value="P:DNA integration"/>
    <property type="evidence" value="ECO:0007669"/>
    <property type="project" value="InterPro"/>
</dbReference>
<feature type="zinc finger region" description="C3H1-type" evidence="1">
    <location>
        <begin position="335"/>
        <end position="362"/>
    </location>
</feature>
<proteinExistence type="predicted"/>
<feature type="compositionally biased region" description="Low complexity" evidence="2">
    <location>
        <begin position="296"/>
        <end position="332"/>
    </location>
</feature>
<feature type="compositionally biased region" description="Polar residues" evidence="2">
    <location>
        <begin position="61"/>
        <end position="87"/>
    </location>
</feature>
<dbReference type="InterPro" id="IPR036397">
    <property type="entry name" value="RNaseH_sf"/>
</dbReference>
<feature type="region of interest" description="Disordered" evidence="2">
    <location>
        <begin position="986"/>
        <end position="1043"/>
    </location>
</feature>
<gene>
    <name evidence="5" type="ORF">FOL47_006958</name>
</gene>
<feature type="region of interest" description="Disordered" evidence="2">
    <location>
        <begin position="369"/>
        <end position="391"/>
    </location>
</feature>
<feature type="region of interest" description="Disordered" evidence="2">
    <location>
        <begin position="56"/>
        <end position="116"/>
    </location>
</feature>
<dbReference type="Gene3D" id="1.10.340.70">
    <property type="match status" value="1"/>
</dbReference>
<feature type="compositionally biased region" description="Low complexity" evidence="2">
    <location>
        <begin position="370"/>
        <end position="380"/>
    </location>
</feature>
<evidence type="ECO:0000259" key="4">
    <source>
        <dbReference type="PROSITE" id="PS50994"/>
    </source>
</evidence>
<feature type="compositionally biased region" description="Basic and acidic residues" evidence="2">
    <location>
        <begin position="1000"/>
        <end position="1012"/>
    </location>
</feature>
<feature type="compositionally biased region" description="Acidic residues" evidence="2">
    <location>
        <begin position="1448"/>
        <end position="1468"/>
    </location>
</feature>
<keyword evidence="1" id="KW-0863">Zinc-finger</keyword>
<feature type="compositionally biased region" description="Acidic residues" evidence="2">
    <location>
        <begin position="1013"/>
        <end position="1025"/>
    </location>
</feature>
<protein>
    <submittedName>
        <fullName evidence="5">Uncharacterized protein</fullName>
    </submittedName>
</protein>
<dbReference type="InterPro" id="IPR012337">
    <property type="entry name" value="RNaseH-like_sf"/>
</dbReference>
<dbReference type="PROSITE" id="PS50103">
    <property type="entry name" value="ZF_C3H1"/>
    <property type="match status" value="1"/>
</dbReference>
<dbReference type="InterPro" id="IPR000571">
    <property type="entry name" value="Znf_CCCH"/>
</dbReference>
<dbReference type="SUPFAM" id="SSF53098">
    <property type="entry name" value="Ribonuclease H-like"/>
    <property type="match status" value="1"/>
</dbReference>
<dbReference type="Gene3D" id="3.30.420.10">
    <property type="entry name" value="Ribonuclease H-like superfamily/Ribonuclease H"/>
    <property type="match status" value="1"/>
</dbReference>
<dbReference type="OrthoDB" id="413122at2759"/>
<dbReference type="SMART" id="SM00356">
    <property type="entry name" value="ZnF_C3H1"/>
    <property type="match status" value="1"/>
</dbReference>
<feature type="domain" description="C3H1-type" evidence="3">
    <location>
        <begin position="335"/>
        <end position="362"/>
    </location>
</feature>
<reference evidence="5 6" key="1">
    <citation type="submission" date="2020-04" db="EMBL/GenBank/DDBJ databases">
        <title>Perkinsus chesapeaki whole genome sequence.</title>
        <authorList>
            <person name="Bogema D.R."/>
        </authorList>
    </citation>
    <scope>NUCLEOTIDE SEQUENCE [LARGE SCALE GENOMIC DNA]</scope>
    <source>
        <strain evidence="5">ATCC PRA-425</strain>
    </source>
</reference>
<accession>A0A7J6N284</accession>
<comment type="caution">
    <text evidence="5">The sequence shown here is derived from an EMBL/GenBank/DDBJ whole genome shotgun (WGS) entry which is preliminary data.</text>
</comment>
<dbReference type="EMBL" id="JAAPAO010000004">
    <property type="protein sequence ID" value="KAF4678009.1"/>
    <property type="molecule type" value="Genomic_DNA"/>
</dbReference>
<dbReference type="GO" id="GO:0008270">
    <property type="term" value="F:zinc ion binding"/>
    <property type="evidence" value="ECO:0007669"/>
    <property type="project" value="UniProtKB-KW"/>
</dbReference>
<keyword evidence="1" id="KW-0862">Zinc</keyword>
<evidence type="ECO:0000259" key="3">
    <source>
        <dbReference type="PROSITE" id="PS50103"/>
    </source>
</evidence>
<dbReference type="PANTHER" id="PTHR37984">
    <property type="entry name" value="PROTEIN CBG26694"/>
    <property type="match status" value="1"/>
</dbReference>
<dbReference type="InterPro" id="IPR001584">
    <property type="entry name" value="Integrase_cat-core"/>
</dbReference>
<sequence length="1468" mass="165143">MTDEVQQQRSARLQELLGFDLELIQYLEDGELQDLLKGRVLKERLEVRQLIRLVRGDKGDSGSNSQDSHVATIDGQSQGDGVLSTSGKAHPLSSTANSSINSSGSGTDSSRSRLRETVQKEIKTKGYKLWEGISDERSCLDYRSSVMDIVADLEPDCRDGTDDGDWLEYYVMQYSLTEDIWRSIRQGAVTTPSILWERLFEHHQSGLSLSTCFEQWVFTKQASEPMKDFVSRHDSLLRQMATLSFKVPDEIRIAVLRNNLKDETLRDMIADELARDPKIGYAAVRRLVLTRATFESSNGKNNNNKTNGTSAPSKTTTGKSTSSGTTQSTKGSDTNKKNGICFRFLKGRCTHGDDCWFQHINVDLKKLTATSSEPETSITTPEKKEVKPQSSAAKGLVVREKSSQMTPLSFVPLLSRFNLLCLLDSGSQHSMISRSAADYLPKEYVRFKLNEPLEFYAANAQTFHGTECVRLPLFGQTTPFLVVDKLPTGIEALAGTDVTDKLVIDYPAGIARHVNGTVEKLLRLPDVPLYYLDSQPQDIVTGDAQSTTFSVLANVNAVGDAVDRRSGKTTTSWPEMHIIRDDGWLRIGVVPAEIDDSKMEFIAEVGPEVVEAAKRLKPRPLRHHKKMLQADDSVKAEVKVILDDFLDKGKLEIIPPEKSSLYPMTTTSNLYPTMQDRRNLLPNAFCPIDCASRYKRCVYVPTDRHVDQIIPTQVRCKGETPMVPDIAVNDQLLPLPDNPLALLDSSWPTSVEENSAGEAKNFMDDLSLFLKLVDLKLASVVISNVNTVGEKYSLHFKPSKVQVVNDREDSHTLGINFNDYGIFITADPAKWKKFHEKSAMDSDEVPLFKRQILLRDERSRSLHISVKELMALVYAAKMMRTLELYIGHKLFFTLRCDNRTAIKVAKTHRVSGGLHQDHYLPILNHWKLLEPVEVEYIPTDQNRADELTRCDVLNEALKTYFTIFQSGTNEDEKGVSAVMTRAQKRARAFGNIEDDDEGEERQPEQYRTHNEDPSIEENDDNSEGEVSEHSDVEDTADSECLTEPNGEEVNHAAAVQTDDTSIPSTTPKVLALDTQRRRILNVLDDKSDEEEDGRRRVTDDTGILQRQICSFFHHFAHDGIMATYLRVTLHYVWPHVRQDCATIVASCEKCQKYKTSPGDLQLKAKAGLRRQATRPFERVAMDEVGPWIVTNRNQRLFILTLVDEYSSFLCTIASEKSFTSRQVVEFLAQISSLFGVTISEVTSDNGSIFKACVEKLPKNSFMDSTQWTFSPIRAPQFNGLIERQHKDLNLRIRLLAEERRLDIGATTFSPLDWCTLVADATQVCNSRPRRCKLSPHQVLLTYDPPNPLDGTVHMRCANNNDDWTAMREKQSMDMAARLPVSSSSNASLYPGQAVWVRIPKEKRTKRSAQYEGPLVLTTRRGNNSWELDDGSVRSSRDLKAVIRSELPLSDDFDDSGSEDSLNEASDSD</sequence>
<dbReference type="PROSITE" id="PS50994">
    <property type="entry name" value="INTEGRASE"/>
    <property type="match status" value="1"/>
</dbReference>
<feature type="region of interest" description="Disordered" evidence="2">
    <location>
        <begin position="296"/>
        <end position="333"/>
    </location>
</feature>
<organism evidence="5 6">
    <name type="scientific">Perkinsus chesapeaki</name>
    <name type="common">Clam parasite</name>
    <name type="synonym">Perkinsus andrewsi</name>
    <dbReference type="NCBI Taxonomy" id="330153"/>
    <lineage>
        <taxon>Eukaryota</taxon>
        <taxon>Sar</taxon>
        <taxon>Alveolata</taxon>
        <taxon>Perkinsozoa</taxon>
        <taxon>Perkinsea</taxon>
        <taxon>Perkinsida</taxon>
        <taxon>Perkinsidae</taxon>
        <taxon>Perkinsus</taxon>
    </lineage>
</organism>
<dbReference type="InterPro" id="IPR050951">
    <property type="entry name" value="Retrovirus_Pol_polyprotein"/>
</dbReference>
<dbReference type="PANTHER" id="PTHR37984:SF5">
    <property type="entry name" value="PROTEIN NYNRIN-LIKE"/>
    <property type="match status" value="1"/>
</dbReference>
<feature type="domain" description="Integrase catalytic" evidence="4">
    <location>
        <begin position="1171"/>
        <end position="1343"/>
    </location>
</feature>
<feature type="compositionally biased region" description="Low complexity" evidence="2">
    <location>
        <begin position="93"/>
        <end position="109"/>
    </location>
</feature>